<evidence type="ECO:0000256" key="1">
    <source>
        <dbReference type="ARBA" id="ARBA00010716"/>
    </source>
</evidence>
<feature type="binding site" evidence="7">
    <location>
        <position position="217"/>
    </location>
    <ligand>
        <name>Zn(2+)</name>
        <dbReference type="ChEBI" id="CHEBI:29105"/>
    </ligand>
</feature>
<dbReference type="EMBL" id="CP003944">
    <property type="protein sequence ID" value="AFZ52109.1"/>
    <property type="molecule type" value="Genomic_DNA"/>
</dbReference>
<keyword evidence="4" id="KW-0119">Carbohydrate metabolism</keyword>
<dbReference type="GO" id="GO:0008448">
    <property type="term" value="F:N-acetylglucosamine-6-phosphate deacetylase activity"/>
    <property type="evidence" value="ECO:0007669"/>
    <property type="project" value="InterPro"/>
</dbReference>
<dbReference type="Gene3D" id="3.20.20.140">
    <property type="entry name" value="Metal-dependent hydrolases"/>
    <property type="match status" value="1"/>
</dbReference>
<organism evidence="8 9">
    <name type="scientific">Dactylococcopsis salina (strain PCC 8305)</name>
    <name type="common">Myxobactron salinum</name>
    <dbReference type="NCBI Taxonomy" id="13035"/>
    <lineage>
        <taxon>Bacteria</taxon>
        <taxon>Bacillati</taxon>
        <taxon>Cyanobacteriota</taxon>
        <taxon>Cyanophyceae</taxon>
        <taxon>Nodosilineales</taxon>
        <taxon>Cymatolegaceae</taxon>
        <taxon>Dactylococcopsis</taxon>
    </lineage>
</organism>
<dbReference type="SUPFAM" id="SSF51556">
    <property type="entry name" value="Metallo-dependent hydrolases"/>
    <property type="match status" value="1"/>
</dbReference>
<dbReference type="STRING" id="13035.Dacsa_3629"/>
<dbReference type="PIRSF" id="PIRSF038994">
    <property type="entry name" value="NagA"/>
    <property type="match status" value="1"/>
</dbReference>
<dbReference type="InterPro" id="IPR011059">
    <property type="entry name" value="Metal-dep_hydrolase_composite"/>
</dbReference>
<comment type="similarity">
    <text evidence="1 4">Belongs to the metallo-dependent hydrolases superfamily. NagA family.</text>
</comment>
<gene>
    <name evidence="8" type="ORF">Dacsa_3629</name>
</gene>
<keyword evidence="3 4" id="KW-0378">Hydrolase</keyword>
<evidence type="ECO:0000256" key="5">
    <source>
        <dbReference type="PIRSR" id="PIRSR038994-1"/>
    </source>
</evidence>
<feature type="binding site" evidence="6">
    <location>
        <position position="160"/>
    </location>
    <ligand>
        <name>substrate</name>
    </ligand>
</feature>
<dbReference type="Proteomes" id="UP000010482">
    <property type="component" value="Chromosome"/>
</dbReference>
<keyword evidence="9" id="KW-1185">Reference proteome</keyword>
<evidence type="ECO:0000256" key="4">
    <source>
        <dbReference type="PIRNR" id="PIRNR038994"/>
    </source>
</evidence>
<evidence type="ECO:0000256" key="6">
    <source>
        <dbReference type="PIRSR" id="PIRSR038994-2"/>
    </source>
</evidence>
<dbReference type="PANTHER" id="PTHR11113">
    <property type="entry name" value="N-ACETYLGLUCOSAMINE-6-PHOSPHATE DEACETYLASE"/>
    <property type="match status" value="1"/>
</dbReference>
<dbReference type="AlphaFoldDB" id="K9YYV9"/>
<dbReference type="OrthoDB" id="9776488at2"/>
<dbReference type="eggNOG" id="COG1820">
    <property type="taxonomic scope" value="Bacteria"/>
</dbReference>
<dbReference type="InterPro" id="IPR032466">
    <property type="entry name" value="Metal_Hydrolase"/>
</dbReference>
<feature type="active site" description="Proton donor/acceptor" evidence="5">
    <location>
        <position position="297"/>
    </location>
</feature>
<evidence type="ECO:0000256" key="2">
    <source>
        <dbReference type="ARBA" id="ARBA00022723"/>
    </source>
</evidence>
<keyword evidence="2 7" id="KW-0479">Metal-binding</keyword>
<dbReference type="InterPro" id="IPR003764">
    <property type="entry name" value="GlcNAc_6-P_deAcase"/>
</dbReference>
<name>K9YYV9_DACS8</name>
<accession>K9YYV9</accession>
<dbReference type="PATRIC" id="fig|13035.3.peg.4111"/>
<dbReference type="NCBIfam" id="TIGR00221">
    <property type="entry name" value="nagA"/>
    <property type="match status" value="1"/>
</dbReference>
<dbReference type="CDD" id="cd00854">
    <property type="entry name" value="NagA"/>
    <property type="match status" value="1"/>
</dbReference>
<evidence type="ECO:0000313" key="8">
    <source>
        <dbReference type="EMBL" id="AFZ52109.1"/>
    </source>
</evidence>
<dbReference type="RefSeq" id="WP_015231083.1">
    <property type="nucleotide sequence ID" value="NC_019780.1"/>
</dbReference>
<feature type="binding site" evidence="7">
    <location>
        <position position="149"/>
    </location>
    <ligand>
        <name>Zn(2+)</name>
        <dbReference type="ChEBI" id="CHEBI:29105"/>
    </ligand>
</feature>
<feature type="binding site" evidence="6">
    <location>
        <begin position="241"/>
        <end position="242"/>
    </location>
    <ligand>
        <name>substrate</name>
    </ligand>
</feature>
<dbReference type="SUPFAM" id="SSF51338">
    <property type="entry name" value="Composite domain of metallo-dependent hydrolases"/>
    <property type="match status" value="1"/>
</dbReference>
<comment type="cofactor">
    <cofactor evidence="7">
        <name>a divalent metal cation</name>
        <dbReference type="ChEBI" id="CHEBI:60240"/>
    </cofactor>
    <text evidence="7">Binds 1 divalent metal cation per subunit.</text>
</comment>
<dbReference type="HOGENOM" id="CLU_032482_2_0_3"/>
<protein>
    <submittedName>
        <fullName evidence="8">N-acetylglucosamine-6-phosphate deacetylase</fullName>
    </submittedName>
</protein>
<sequence>MNTNNDSHFRQNSYYLINARLPKNYVEQRYELYIENGLIRSIQTQISDRKKESIPVIDCQGDWVSLGGVDMQINGALGLPFPDLEENHLDRLLDISQFLWKQGVDGFLPTIVTTSAEKVARSLATISRYIQQYHSQKYEAAKILGVHLEGPFLNPKKRGAHPEKYLSSFTLDNFRGLIGKYCQQVRVVTCAPEISSEQRIIAELRSRYPEILISLGHSLATAAEAERSFRQGASLVTHAFNAMPSLHHRESGLLGAALVHSGVKAGFIADGEHISPMMLKLLLRMGEGSKRLFLVSDALAALGLDDGTYPWDDRTIIVKQGTARLADGTLAGTTLPLLSGVSNLVKWGVCDIGSAIALATESPREALGENGLAVGQPANLLRWHWEDSTANLTWERITNL</sequence>
<feature type="binding site" evidence="6">
    <location>
        <position position="249"/>
    </location>
    <ligand>
        <name>substrate</name>
    </ligand>
</feature>
<dbReference type="PANTHER" id="PTHR11113:SF14">
    <property type="entry name" value="N-ACETYLGLUCOSAMINE-6-PHOSPHATE DEACETYLASE"/>
    <property type="match status" value="1"/>
</dbReference>
<dbReference type="GO" id="GO:0006046">
    <property type="term" value="P:N-acetylglucosamine catabolic process"/>
    <property type="evidence" value="ECO:0007669"/>
    <property type="project" value="TreeGrafter"/>
</dbReference>
<evidence type="ECO:0000256" key="7">
    <source>
        <dbReference type="PIRSR" id="PIRSR038994-3"/>
    </source>
</evidence>
<evidence type="ECO:0000256" key="3">
    <source>
        <dbReference type="ARBA" id="ARBA00022801"/>
    </source>
</evidence>
<dbReference type="GO" id="GO:0046872">
    <property type="term" value="F:metal ion binding"/>
    <property type="evidence" value="ECO:0007669"/>
    <property type="project" value="UniProtKB-KW"/>
</dbReference>
<feature type="binding site" evidence="6">
    <location>
        <begin position="330"/>
        <end position="332"/>
    </location>
    <ligand>
        <name>substrate</name>
    </ligand>
</feature>
<reference evidence="8" key="1">
    <citation type="submission" date="2012-04" db="EMBL/GenBank/DDBJ databases">
        <title>Finished genome of Dactylococcopsis salina PCC 8305.</title>
        <authorList>
            <consortium name="US DOE Joint Genome Institute"/>
            <person name="Gugger M."/>
            <person name="Coursin T."/>
            <person name="Rippka R."/>
            <person name="Tandeau De Marsac N."/>
            <person name="Huntemann M."/>
            <person name="Wei C.-L."/>
            <person name="Han J."/>
            <person name="Detter J.C."/>
            <person name="Han C."/>
            <person name="Tapia R."/>
            <person name="Daligault H."/>
            <person name="Chen A."/>
            <person name="Krypides N."/>
            <person name="Mavromatis K."/>
            <person name="Markowitz V."/>
            <person name="Szeto E."/>
            <person name="Ivanova N."/>
            <person name="Ovchinnikova G."/>
            <person name="Pagani I."/>
            <person name="Pati A."/>
            <person name="Goodwin L."/>
            <person name="Peters L."/>
            <person name="Pitluck S."/>
            <person name="Woyke T."/>
            <person name="Kerfeld C."/>
        </authorList>
    </citation>
    <scope>NUCLEOTIDE SEQUENCE [LARGE SCALE GENOMIC DNA]</scope>
    <source>
        <strain evidence="8">PCC 8305</strain>
    </source>
</reference>
<proteinExistence type="inferred from homology"/>
<feature type="binding site" evidence="7">
    <location>
        <position position="238"/>
    </location>
    <ligand>
        <name>Zn(2+)</name>
        <dbReference type="ChEBI" id="CHEBI:29105"/>
    </ligand>
</feature>
<dbReference type="KEGG" id="dsl:Dacsa_3629"/>
<feature type="binding site" evidence="6">
    <location>
        <position position="273"/>
    </location>
    <ligand>
        <name>substrate</name>
    </ligand>
</feature>
<evidence type="ECO:0000313" key="9">
    <source>
        <dbReference type="Proteomes" id="UP000010482"/>
    </source>
</evidence>